<reference evidence="2 3" key="1">
    <citation type="submission" date="2019-09" db="EMBL/GenBank/DDBJ databases">
        <title>Biological control of the noxious weed angled onion (Allium triquetrum) thwarted by endophytic bacteria in Victoria, Australia.</title>
        <authorList>
            <person name="Tehranchian P."/>
            <person name="Adair R.J."/>
            <person name="Van T.H."/>
            <person name="Morrison P.D."/>
            <person name="Williams H."/>
            <person name="Lawrie A.C."/>
        </authorList>
    </citation>
    <scope>NUCLEOTIDE SEQUENCE [LARGE SCALE GENOMIC DNA]</scope>
    <source>
        <strain evidence="2 3">RPTAtOch1</strain>
    </source>
</reference>
<comment type="caution">
    <text evidence="2">The sequence shown here is derived from an EMBL/GenBank/DDBJ whole genome shotgun (WGS) entry which is preliminary data.</text>
</comment>
<evidence type="ECO:0000256" key="1">
    <source>
        <dbReference type="SAM" id="MobiDB-lite"/>
    </source>
</evidence>
<evidence type="ECO:0000313" key="3">
    <source>
        <dbReference type="Proteomes" id="UP000327108"/>
    </source>
</evidence>
<protein>
    <submittedName>
        <fullName evidence="2">XRE family transcriptional regulator</fullName>
    </submittedName>
</protein>
<dbReference type="Proteomes" id="UP000327108">
    <property type="component" value="Unassembled WGS sequence"/>
</dbReference>
<keyword evidence="3" id="KW-1185">Reference proteome</keyword>
<name>A0A5N1JPD3_9HYPH</name>
<dbReference type="RefSeq" id="WP_151095334.1">
    <property type="nucleotide sequence ID" value="NZ_VYXQ01000025.1"/>
</dbReference>
<sequence>MTYAEFLSDLAKAGLTVRAFAVMIAMNPNSIYNYARTGECPTHLALIAALMADMHTHGLDFRQAIAKVAVESKKPRGGARAGQFGGDRQVSLDLTT</sequence>
<gene>
    <name evidence="2" type="ORF">F3W84_20340</name>
</gene>
<organism evidence="2 3">
    <name type="scientific">Ochrobactrum quorumnocens</name>
    <dbReference type="NCBI Taxonomy" id="271865"/>
    <lineage>
        <taxon>Bacteria</taxon>
        <taxon>Pseudomonadati</taxon>
        <taxon>Pseudomonadota</taxon>
        <taxon>Alphaproteobacteria</taxon>
        <taxon>Hyphomicrobiales</taxon>
        <taxon>Brucellaceae</taxon>
        <taxon>Brucella/Ochrobactrum group</taxon>
        <taxon>Ochrobactrum</taxon>
    </lineage>
</organism>
<accession>A0A5N1JPD3</accession>
<dbReference type="AlphaFoldDB" id="A0A5N1JPD3"/>
<evidence type="ECO:0000313" key="2">
    <source>
        <dbReference type="EMBL" id="KAA9361447.1"/>
    </source>
</evidence>
<proteinExistence type="predicted"/>
<feature type="region of interest" description="Disordered" evidence="1">
    <location>
        <begin position="74"/>
        <end position="96"/>
    </location>
</feature>
<dbReference type="EMBL" id="VYXQ01000025">
    <property type="protein sequence ID" value="KAA9361447.1"/>
    <property type="molecule type" value="Genomic_DNA"/>
</dbReference>